<sequence length="154" mass="18208">MAQAIFVVNKHAKTASEPKQLYTVKKKAIEKLLKQNRAKKVGLHFSDHPKYSHQHSTLLVQVDNFYFHIPPKKADFDTMKHLGKIDQSFRNPKTTLSLTKAKKILYTFLNWEDPEKRSKKNGQYQRSHQYYNHTSPFSPWGQFTTWNHKSNKHK</sequence>
<reference evidence="1 2" key="1">
    <citation type="submission" date="2013-08" db="EMBL/GenBank/DDBJ databases">
        <authorList>
            <person name="Huang J."/>
            <person name="Wang G."/>
        </authorList>
    </citation>
    <scope>NUCLEOTIDE SEQUENCE [LARGE SCALE GENOMIC DNA]</scope>
    <source>
        <strain evidence="1 2">JSM 072002</strain>
    </source>
</reference>
<organism evidence="1 2">
    <name type="scientific">Pontibacillus litoralis JSM 072002</name>
    <dbReference type="NCBI Taxonomy" id="1385512"/>
    <lineage>
        <taxon>Bacteria</taxon>
        <taxon>Bacillati</taxon>
        <taxon>Bacillota</taxon>
        <taxon>Bacilli</taxon>
        <taxon>Bacillales</taxon>
        <taxon>Bacillaceae</taxon>
        <taxon>Pontibacillus</taxon>
    </lineage>
</organism>
<keyword evidence="2" id="KW-1185">Reference proteome</keyword>
<dbReference type="EMBL" id="AVPG01000001">
    <property type="protein sequence ID" value="KGX88813.1"/>
    <property type="molecule type" value="Genomic_DNA"/>
</dbReference>
<dbReference type="Proteomes" id="UP000030401">
    <property type="component" value="Unassembled WGS sequence"/>
</dbReference>
<dbReference type="InterPro" id="IPR025552">
    <property type="entry name" value="YkyB"/>
</dbReference>
<dbReference type="eggNOG" id="ENOG50310Y3">
    <property type="taxonomic scope" value="Bacteria"/>
</dbReference>
<dbReference type="AlphaFoldDB" id="A0A0A5GC86"/>
<dbReference type="Pfam" id="PF14177">
    <property type="entry name" value="YkyB"/>
    <property type="match status" value="1"/>
</dbReference>
<accession>A0A0A5GC86</accession>
<name>A0A0A5GC86_9BACI</name>
<evidence type="ECO:0008006" key="3">
    <source>
        <dbReference type="Google" id="ProtNLM"/>
    </source>
</evidence>
<proteinExistence type="predicted"/>
<dbReference type="STRING" id="1385512.N784_00230"/>
<comment type="caution">
    <text evidence="1">The sequence shown here is derived from an EMBL/GenBank/DDBJ whole genome shotgun (WGS) entry which is preliminary data.</text>
</comment>
<evidence type="ECO:0000313" key="2">
    <source>
        <dbReference type="Proteomes" id="UP000030401"/>
    </source>
</evidence>
<evidence type="ECO:0000313" key="1">
    <source>
        <dbReference type="EMBL" id="KGX88813.1"/>
    </source>
</evidence>
<protein>
    <recommendedName>
        <fullName evidence="3">YkyB-like protein</fullName>
    </recommendedName>
</protein>
<gene>
    <name evidence="1" type="ORF">N784_00230</name>
</gene>